<dbReference type="Proteomes" id="UP000549695">
    <property type="component" value="Unassembled WGS sequence"/>
</dbReference>
<evidence type="ECO:0000259" key="2">
    <source>
        <dbReference type="Pfam" id="PF12695"/>
    </source>
</evidence>
<protein>
    <recommendedName>
        <fullName evidence="2">Alpha/beta hydrolase fold-5 domain-containing protein</fullName>
    </recommendedName>
</protein>
<accession>A0A852WFA0</accession>
<name>A0A852WFA0_PSEA5</name>
<keyword evidence="4" id="KW-1185">Reference proteome</keyword>
<feature type="transmembrane region" description="Helical" evidence="1">
    <location>
        <begin position="12"/>
        <end position="37"/>
    </location>
</feature>
<dbReference type="GO" id="GO:0016787">
    <property type="term" value="F:hydrolase activity"/>
    <property type="evidence" value="ECO:0007669"/>
    <property type="project" value="InterPro"/>
</dbReference>
<dbReference type="InterPro" id="IPR029058">
    <property type="entry name" value="AB_hydrolase_fold"/>
</dbReference>
<sequence>MADRVPRPGWAVAVRALVGIVAVVVVVGIVVVAGPVLLAGHPAYPVLLAVVALVGLVLVVRSGRPARPGRLRTTGRAAGAVLLVALVAAVLWLRPYAADETALAATTPSDRVAVVHTATTWELRPTAPSGRGLVFVPGALVDPRAYLALLRPLAEQGVRVIVTAPPLGVALTDPGAVGRAVGSAPEVRTWAVGGHSLGGVAAARALDVPGVRGLVLWASYPAADVSGAPVAALSVSGSRDALATPDAIADSWAQLPAGTRFVVVDGGVHAYFGDYGPQTGDGEAGVDRATAQRQIVAATTDVVTSLRPG</sequence>
<keyword evidence="1" id="KW-1133">Transmembrane helix</keyword>
<dbReference type="SUPFAM" id="SSF53474">
    <property type="entry name" value="alpha/beta-Hydrolases"/>
    <property type="match status" value="1"/>
</dbReference>
<dbReference type="GeneID" id="98055651"/>
<reference evidence="3 4" key="1">
    <citation type="submission" date="2020-07" db="EMBL/GenBank/DDBJ databases">
        <title>Sequencing the genomes of 1000 actinobacteria strains.</title>
        <authorList>
            <person name="Klenk H.-P."/>
        </authorList>
    </citation>
    <scope>NUCLEOTIDE SEQUENCE [LARGE SCALE GENOMIC DNA]</scope>
    <source>
        <strain evidence="3 4">DSM 44749</strain>
    </source>
</reference>
<comment type="caution">
    <text evidence="3">The sequence shown here is derived from an EMBL/GenBank/DDBJ whole genome shotgun (WGS) entry which is preliminary data.</text>
</comment>
<organism evidence="3 4">
    <name type="scientific">Pseudonocardia alni</name>
    <name type="common">Amycolata alni</name>
    <dbReference type="NCBI Taxonomy" id="33907"/>
    <lineage>
        <taxon>Bacteria</taxon>
        <taxon>Bacillati</taxon>
        <taxon>Actinomycetota</taxon>
        <taxon>Actinomycetes</taxon>
        <taxon>Pseudonocardiales</taxon>
        <taxon>Pseudonocardiaceae</taxon>
        <taxon>Pseudonocardia</taxon>
    </lineage>
</organism>
<evidence type="ECO:0000313" key="3">
    <source>
        <dbReference type="EMBL" id="NYG04042.1"/>
    </source>
</evidence>
<feature type="domain" description="Alpha/beta hydrolase fold-5" evidence="2">
    <location>
        <begin position="133"/>
        <end position="288"/>
    </location>
</feature>
<dbReference type="EMBL" id="JACCCZ010000001">
    <property type="protein sequence ID" value="NYG04042.1"/>
    <property type="molecule type" value="Genomic_DNA"/>
</dbReference>
<dbReference type="Gene3D" id="3.40.50.1820">
    <property type="entry name" value="alpha/beta hydrolase"/>
    <property type="match status" value="1"/>
</dbReference>
<evidence type="ECO:0000313" key="4">
    <source>
        <dbReference type="Proteomes" id="UP000549695"/>
    </source>
</evidence>
<gene>
    <name evidence="3" type="ORF">HDA37_004327</name>
</gene>
<dbReference type="Pfam" id="PF12695">
    <property type="entry name" value="Abhydrolase_5"/>
    <property type="match status" value="1"/>
</dbReference>
<evidence type="ECO:0000256" key="1">
    <source>
        <dbReference type="SAM" id="Phobius"/>
    </source>
</evidence>
<dbReference type="InterPro" id="IPR029059">
    <property type="entry name" value="AB_hydrolase_5"/>
</dbReference>
<keyword evidence="1" id="KW-0472">Membrane</keyword>
<keyword evidence="1" id="KW-0812">Transmembrane</keyword>
<feature type="transmembrane region" description="Helical" evidence="1">
    <location>
        <begin position="43"/>
        <end position="61"/>
    </location>
</feature>
<dbReference type="RefSeq" id="WP_179762031.1">
    <property type="nucleotide sequence ID" value="NZ_BAAAJZ010000003.1"/>
</dbReference>
<feature type="transmembrane region" description="Helical" evidence="1">
    <location>
        <begin position="73"/>
        <end position="93"/>
    </location>
</feature>
<proteinExistence type="predicted"/>
<dbReference type="AlphaFoldDB" id="A0A852WFA0"/>